<feature type="transmembrane region" description="Helical" evidence="9">
    <location>
        <begin position="542"/>
        <end position="566"/>
    </location>
</feature>
<dbReference type="FunCoup" id="A0A6P5M870">
    <property type="interactions" value="413"/>
</dbReference>
<dbReference type="AlphaFoldDB" id="A0A6P5M870"/>
<dbReference type="RefSeq" id="XP_020864694.1">
    <property type="nucleotide sequence ID" value="XM_021009035.1"/>
</dbReference>
<evidence type="ECO:0000313" key="13">
    <source>
        <dbReference type="RefSeq" id="XP_020864694.1"/>
    </source>
</evidence>
<evidence type="ECO:0000256" key="4">
    <source>
        <dbReference type="ARBA" id="ARBA00022989"/>
    </source>
</evidence>
<dbReference type="CTD" id="3594"/>
<dbReference type="PROSITE" id="PS50853">
    <property type="entry name" value="FN3"/>
    <property type="match status" value="1"/>
</dbReference>
<keyword evidence="7 13" id="KW-0675">Receptor</keyword>
<gene>
    <name evidence="13" type="primary">IL12RB1</name>
</gene>
<dbReference type="KEGG" id="pcw:110223476"/>
<keyword evidence="12" id="KW-1185">Reference proteome</keyword>
<organism evidence="12 13">
    <name type="scientific">Phascolarctos cinereus</name>
    <name type="common">Koala</name>
    <dbReference type="NCBI Taxonomy" id="38626"/>
    <lineage>
        <taxon>Eukaryota</taxon>
        <taxon>Metazoa</taxon>
        <taxon>Chordata</taxon>
        <taxon>Craniata</taxon>
        <taxon>Vertebrata</taxon>
        <taxon>Euteleostomi</taxon>
        <taxon>Mammalia</taxon>
        <taxon>Metatheria</taxon>
        <taxon>Diprotodontia</taxon>
        <taxon>Phascolarctidae</taxon>
        <taxon>Phascolarctos</taxon>
    </lineage>
</organism>
<dbReference type="Gene3D" id="2.60.40.10">
    <property type="entry name" value="Immunoglobulins"/>
    <property type="match status" value="2"/>
</dbReference>
<feature type="signal peptide" evidence="10">
    <location>
        <begin position="1"/>
        <end position="18"/>
    </location>
</feature>
<dbReference type="GeneID" id="110223476"/>
<dbReference type="GO" id="GO:0004896">
    <property type="term" value="F:cytokine receptor activity"/>
    <property type="evidence" value="ECO:0007669"/>
    <property type="project" value="TreeGrafter"/>
</dbReference>
<evidence type="ECO:0000256" key="7">
    <source>
        <dbReference type="ARBA" id="ARBA00023170"/>
    </source>
</evidence>
<feature type="domain" description="Fibronectin type-III" evidence="11">
    <location>
        <begin position="443"/>
        <end position="537"/>
    </location>
</feature>
<dbReference type="InterPro" id="IPR013783">
    <property type="entry name" value="Ig-like_fold"/>
</dbReference>
<keyword evidence="2 9" id="KW-0812">Transmembrane</keyword>
<evidence type="ECO:0000256" key="3">
    <source>
        <dbReference type="ARBA" id="ARBA00022729"/>
    </source>
</evidence>
<dbReference type="PANTHER" id="PTHR23037:SF35">
    <property type="entry name" value="FIBRONECTIN TYPE-III DOMAIN-CONTAINING PROTEIN"/>
    <property type="match status" value="1"/>
</dbReference>
<reference evidence="13" key="1">
    <citation type="submission" date="2025-08" db="UniProtKB">
        <authorList>
            <consortium name="RefSeq"/>
        </authorList>
    </citation>
    <scope>IDENTIFICATION</scope>
    <source>
        <tissue evidence="13">Spleen</tissue>
    </source>
</reference>
<feature type="chain" id="PRO_5028294872" evidence="10">
    <location>
        <begin position="19"/>
        <end position="738"/>
    </location>
</feature>
<evidence type="ECO:0000256" key="9">
    <source>
        <dbReference type="SAM" id="Phobius"/>
    </source>
</evidence>
<dbReference type="InterPro" id="IPR003961">
    <property type="entry name" value="FN3_dom"/>
</dbReference>
<keyword evidence="5 9" id="KW-0472">Membrane</keyword>
<name>A0A6P5M870_PHACI</name>
<comment type="subcellular location">
    <subcellularLocation>
        <location evidence="1">Membrane</location>
        <topology evidence="1">Single-pass type I membrane protein</topology>
    </subcellularLocation>
</comment>
<keyword evidence="6" id="KW-1015">Disulfide bond</keyword>
<dbReference type="Pfam" id="PF00041">
    <property type="entry name" value="fn3"/>
    <property type="match status" value="1"/>
</dbReference>
<keyword evidence="8" id="KW-0325">Glycoprotein</keyword>
<proteinExistence type="predicted"/>
<dbReference type="CDD" id="cd00063">
    <property type="entry name" value="FN3"/>
    <property type="match status" value="1"/>
</dbReference>
<accession>A0A6P5M870</accession>
<evidence type="ECO:0000256" key="8">
    <source>
        <dbReference type="ARBA" id="ARBA00023180"/>
    </source>
</evidence>
<dbReference type="SUPFAM" id="SSF49265">
    <property type="entry name" value="Fibronectin type III"/>
    <property type="match status" value="2"/>
</dbReference>
<evidence type="ECO:0000256" key="6">
    <source>
        <dbReference type="ARBA" id="ARBA00023157"/>
    </source>
</evidence>
<evidence type="ECO:0000256" key="10">
    <source>
        <dbReference type="SAM" id="SignalP"/>
    </source>
</evidence>
<dbReference type="GO" id="GO:0009897">
    <property type="term" value="C:external side of plasma membrane"/>
    <property type="evidence" value="ECO:0007669"/>
    <property type="project" value="TreeGrafter"/>
</dbReference>
<evidence type="ECO:0000256" key="1">
    <source>
        <dbReference type="ARBA" id="ARBA00004479"/>
    </source>
</evidence>
<evidence type="ECO:0000313" key="12">
    <source>
        <dbReference type="Proteomes" id="UP000515140"/>
    </source>
</evidence>
<dbReference type="InterPro" id="IPR036116">
    <property type="entry name" value="FN3_sf"/>
</dbReference>
<sequence>MPWLLLLILAGLARRGGTCKNGECCFEELPFWERGSGLAEGPRDLLCYRIFPKGFECSWQYDGNPTHVTHFLRCCLRNGNCCYLEAGTATHVWFTDQAKVPILQNVTFWVESRVGNRTAASPEITLALYGAFKFDPPRGEMTISKLHGQLMIKWEIPEKQEDAVAEYRYRTWNGTWEQGDCGAQLNSDFETCSLQLEAPVAYEIQLRRHKRASPTGQWSDWSKSICIPAEILKIPEVNYTVGKLDNDGKRDLILDWEPRQVKLPPNCLEKVNFSLVLRVLSCPCKQKFEKKVKLEKVIRVSGAEYDVIIQTQGTIGPQLNRTFRIPADLNSGFIQDAEFLNISTSGDNVTMQWFSLPRKVKRYCIEWYPHLASWTDVTCSLKSVGKEKNNRKVTYSWDKAFGIMDPGKCYRINIYASDKPQNPHSWVTVFSVHHFSGDVLKAGPSYFTVKRTIAHEVTLEWNPSPLSKCPGVLKKYVICCWNEANNKTIYHYVNASALGYTIGNLSEDTFYTIQIRGDTATTSGVWSEPLRFKLDDRVDHPFPFFLLCVTMFAAIVLMAGTVYFVLKRVKSLLCPPLPNPSTSSATKFLAEDMKLVRPWAGSSDTVKDVGLRDLLIVEVSSPKVEPEVGSEGRLLHFEEPKGIPDIKERQTGGENDPPLDLELPSGYNRQNHVEVVGEDGSQDTRHLCAQDGCDREKVVPLFVSPEAEVPGRMLTLSLLSVLRPSESSGNLNLKLHEE</sequence>
<protein>
    <submittedName>
        <fullName evidence="13">Interleukin-12 receptor subunit beta-1 isoform X1</fullName>
    </submittedName>
</protein>
<keyword evidence="3 10" id="KW-0732">Signal</keyword>
<evidence type="ECO:0000256" key="5">
    <source>
        <dbReference type="ARBA" id="ARBA00023136"/>
    </source>
</evidence>
<dbReference type="InParanoid" id="A0A6P5M870"/>
<evidence type="ECO:0000256" key="2">
    <source>
        <dbReference type="ARBA" id="ARBA00022692"/>
    </source>
</evidence>
<dbReference type="Proteomes" id="UP000515140">
    <property type="component" value="Unplaced"/>
</dbReference>
<dbReference type="PANTHER" id="PTHR23037">
    <property type="entry name" value="CYTOKINE RECEPTOR"/>
    <property type="match status" value="1"/>
</dbReference>
<evidence type="ECO:0000259" key="11">
    <source>
        <dbReference type="PROSITE" id="PS50853"/>
    </source>
</evidence>
<keyword evidence="4 9" id="KW-1133">Transmembrane helix</keyword>